<protein>
    <submittedName>
        <fullName evidence="3">SpoIIE family protein phosphatase</fullName>
    </submittedName>
</protein>
<dbReference type="Pfam" id="PF07228">
    <property type="entry name" value="SpoIIE"/>
    <property type="match status" value="1"/>
</dbReference>
<name>A0A7X1LU76_9ACTN</name>
<dbReference type="Proteomes" id="UP000517694">
    <property type="component" value="Unassembled WGS sequence"/>
</dbReference>
<gene>
    <name evidence="3" type="ORF">H1R13_34765</name>
</gene>
<evidence type="ECO:0000256" key="1">
    <source>
        <dbReference type="ARBA" id="ARBA00022801"/>
    </source>
</evidence>
<evidence type="ECO:0000259" key="2">
    <source>
        <dbReference type="Pfam" id="PF07228"/>
    </source>
</evidence>
<dbReference type="Gene3D" id="3.60.40.10">
    <property type="entry name" value="PPM-type phosphatase domain"/>
    <property type="match status" value="1"/>
</dbReference>
<feature type="domain" description="PPM-type phosphatase" evidence="2">
    <location>
        <begin position="2"/>
        <end position="75"/>
    </location>
</feature>
<accession>A0A7X1LU76</accession>
<dbReference type="PANTHER" id="PTHR43156:SF2">
    <property type="entry name" value="STAGE II SPORULATION PROTEIN E"/>
    <property type="match status" value="1"/>
</dbReference>
<organism evidence="3 4">
    <name type="scientific">Streptomyces mexicanus</name>
    <dbReference type="NCBI Taxonomy" id="178566"/>
    <lineage>
        <taxon>Bacteria</taxon>
        <taxon>Bacillati</taxon>
        <taxon>Actinomycetota</taxon>
        <taxon>Actinomycetes</taxon>
        <taxon>Kitasatosporales</taxon>
        <taxon>Streptomycetaceae</taxon>
        <taxon>Streptomyces</taxon>
    </lineage>
</organism>
<evidence type="ECO:0000313" key="4">
    <source>
        <dbReference type="Proteomes" id="UP000517694"/>
    </source>
</evidence>
<comment type="caution">
    <text evidence="3">The sequence shown here is derived from an EMBL/GenBank/DDBJ whole genome shotgun (WGS) entry which is preliminary data.</text>
</comment>
<proteinExistence type="predicted"/>
<dbReference type="PANTHER" id="PTHR43156">
    <property type="entry name" value="STAGE II SPORULATION PROTEIN E-RELATED"/>
    <property type="match status" value="1"/>
</dbReference>
<reference evidence="3 4" key="1">
    <citation type="submission" date="2020-08" db="EMBL/GenBank/DDBJ databases">
        <title>Whole-Genome Sequence of French Clinical Streptomyces mexicanus Strain Q0842.</title>
        <authorList>
            <person name="Boxberger M."/>
            <person name="La Scola B."/>
        </authorList>
    </citation>
    <scope>NUCLEOTIDE SEQUENCE [LARGE SCALE GENOMIC DNA]</scope>
    <source>
        <strain evidence="3 4">Marseille-Q0842</strain>
    </source>
</reference>
<sequence>MPRPDHTHPLPPASTLVLFTDGLIERRGQDIDTGLRELAVRAAGLATAPLERMCDALITRQDVYDDDVALLALRMPDAP</sequence>
<keyword evidence="4" id="KW-1185">Reference proteome</keyword>
<dbReference type="InterPro" id="IPR001932">
    <property type="entry name" value="PPM-type_phosphatase-like_dom"/>
</dbReference>
<dbReference type="AlphaFoldDB" id="A0A7X1LU76"/>
<dbReference type="InterPro" id="IPR036457">
    <property type="entry name" value="PPM-type-like_dom_sf"/>
</dbReference>
<dbReference type="EMBL" id="JACMHY010000024">
    <property type="protein sequence ID" value="MBC2869933.1"/>
    <property type="molecule type" value="Genomic_DNA"/>
</dbReference>
<dbReference type="GO" id="GO:0016791">
    <property type="term" value="F:phosphatase activity"/>
    <property type="evidence" value="ECO:0007669"/>
    <property type="project" value="TreeGrafter"/>
</dbReference>
<dbReference type="InterPro" id="IPR052016">
    <property type="entry name" value="Bact_Sigma-Reg"/>
</dbReference>
<keyword evidence="1" id="KW-0378">Hydrolase</keyword>
<evidence type="ECO:0000313" key="3">
    <source>
        <dbReference type="EMBL" id="MBC2869933.1"/>
    </source>
</evidence>